<keyword evidence="1" id="KW-0472">Membrane</keyword>
<keyword evidence="1" id="KW-0812">Transmembrane</keyword>
<gene>
    <name evidence="2" type="ORF">BJP36_32840</name>
</gene>
<organism evidence="2 3">
    <name type="scientific">Moorena producens (strain JHB)</name>
    <dbReference type="NCBI Taxonomy" id="1454205"/>
    <lineage>
        <taxon>Bacteria</taxon>
        <taxon>Bacillati</taxon>
        <taxon>Cyanobacteriota</taxon>
        <taxon>Cyanophyceae</taxon>
        <taxon>Coleofasciculales</taxon>
        <taxon>Coleofasciculaceae</taxon>
        <taxon>Moorena</taxon>
    </lineage>
</organism>
<protein>
    <submittedName>
        <fullName evidence="2">Uncharacterized protein</fullName>
    </submittedName>
</protein>
<proteinExistence type="predicted"/>
<feature type="transmembrane region" description="Helical" evidence="1">
    <location>
        <begin position="12"/>
        <end position="33"/>
    </location>
</feature>
<dbReference type="EMBL" id="CP017708">
    <property type="protein sequence ID" value="AOY84003.1"/>
    <property type="molecule type" value="Genomic_DNA"/>
</dbReference>
<dbReference type="AlphaFoldDB" id="A0A1D9G8S4"/>
<dbReference type="Proteomes" id="UP000176944">
    <property type="component" value="Chromosome"/>
</dbReference>
<keyword evidence="1" id="KW-1133">Transmembrane helix</keyword>
<accession>A0A1D9G8S4</accession>
<evidence type="ECO:0000313" key="2">
    <source>
        <dbReference type="EMBL" id="AOY84003.1"/>
    </source>
</evidence>
<evidence type="ECO:0000256" key="1">
    <source>
        <dbReference type="SAM" id="Phobius"/>
    </source>
</evidence>
<reference evidence="3" key="1">
    <citation type="submission" date="2016-10" db="EMBL/GenBank/DDBJ databases">
        <title>Comparative genomics uncovers the prolific and rare metabolic potential of the cyanobacterial genus Moorea.</title>
        <authorList>
            <person name="Leao T."/>
            <person name="Castelao G."/>
            <person name="Korobeynikov A."/>
            <person name="Monroe E.A."/>
            <person name="Podell S."/>
            <person name="Glukhov E."/>
            <person name="Allen E."/>
            <person name="Gerwick W.H."/>
            <person name="Gerwick L."/>
        </authorList>
    </citation>
    <scope>NUCLEOTIDE SEQUENCE [LARGE SCALE GENOMIC DNA]</scope>
    <source>
        <strain evidence="3">JHB</strain>
    </source>
</reference>
<name>A0A1D9G8S4_MOOP1</name>
<evidence type="ECO:0000313" key="3">
    <source>
        <dbReference type="Proteomes" id="UP000176944"/>
    </source>
</evidence>
<sequence length="70" mass="8024">MLFPCPKGSQLLRLNDLLLIYFFIFFLAMLIFIEENLKFSENFLGAGLVILKKSLKISRFDPINCLAALP</sequence>